<dbReference type="SUPFAM" id="SSF54518">
    <property type="entry name" value="Tubby C-terminal domain-like"/>
    <property type="match status" value="1"/>
</dbReference>
<gene>
    <name evidence="2" type="ORF">ACMD2_00251</name>
</gene>
<dbReference type="Pfam" id="PF04525">
    <property type="entry name" value="LOR"/>
    <property type="match status" value="1"/>
</dbReference>
<dbReference type="EMBL" id="LSRQ01000333">
    <property type="protein sequence ID" value="OAY83534.1"/>
    <property type="molecule type" value="Genomic_DNA"/>
</dbReference>
<comment type="similarity">
    <text evidence="1">Belongs to the LOR family.</text>
</comment>
<evidence type="ECO:0000256" key="1">
    <source>
        <dbReference type="ARBA" id="ARBA00005437"/>
    </source>
</evidence>
<evidence type="ECO:0000313" key="2">
    <source>
        <dbReference type="EMBL" id="OAY83534.1"/>
    </source>
</evidence>
<accession>A0A199W2J6</accession>
<sequence length="167" mass="18698">MEKQGTCITIYLTSSSQINEFFMCPAFPPSTPHLIYSAADRSPHCDHREYVRPTCPAIGLTDGDFAVTNANSAMLLKVKCVFFALHEDRILVDTAGNSLLSIQAKILTCMARSMETTKTSEEICDFKINSSYFIRSFPIYLGRTNTVIIQVPFSLVLSYKAAFLFEK</sequence>
<organism evidence="2 3">
    <name type="scientific">Ananas comosus</name>
    <name type="common">Pineapple</name>
    <name type="synonym">Ananas ananas</name>
    <dbReference type="NCBI Taxonomy" id="4615"/>
    <lineage>
        <taxon>Eukaryota</taxon>
        <taxon>Viridiplantae</taxon>
        <taxon>Streptophyta</taxon>
        <taxon>Embryophyta</taxon>
        <taxon>Tracheophyta</taxon>
        <taxon>Spermatophyta</taxon>
        <taxon>Magnoliopsida</taxon>
        <taxon>Liliopsida</taxon>
        <taxon>Poales</taxon>
        <taxon>Bromeliaceae</taxon>
        <taxon>Bromelioideae</taxon>
        <taxon>Ananas</taxon>
    </lineage>
</organism>
<dbReference type="InterPro" id="IPR025659">
    <property type="entry name" value="Tubby-like_C"/>
</dbReference>
<evidence type="ECO:0000313" key="3">
    <source>
        <dbReference type="Proteomes" id="UP000092600"/>
    </source>
</evidence>
<reference evidence="2 3" key="1">
    <citation type="journal article" date="2016" name="DNA Res.">
        <title>The draft genome of MD-2 pineapple using hybrid error correction of long reads.</title>
        <authorList>
            <person name="Redwan R.M."/>
            <person name="Saidin A."/>
            <person name="Kumar S.V."/>
        </authorList>
    </citation>
    <scope>NUCLEOTIDE SEQUENCE [LARGE SCALE GENOMIC DNA]</scope>
    <source>
        <strain evidence="3">cv. MD2</strain>
        <tissue evidence="2">Leaf</tissue>
    </source>
</reference>
<proteinExistence type="inferred from homology"/>
<dbReference type="InterPro" id="IPR007612">
    <property type="entry name" value="LOR"/>
</dbReference>
<dbReference type="Proteomes" id="UP000092600">
    <property type="component" value="Unassembled WGS sequence"/>
</dbReference>
<name>A0A199W2J6_ANACO</name>
<protein>
    <submittedName>
        <fullName evidence="2">Protein LURP-one-related 15</fullName>
    </submittedName>
</protein>
<dbReference type="InterPro" id="IPR038595">
    <property type="entry name" value="LOR_sf"/>
</dbReference>
<dbReference type="Gene3D" id="2.40.160.200">
    <property type="entry name" value="LURP1-related"/>
    <property type="match status" value="1"/>
</dbReference>
<comment type="caution">
    <text evidence="2">The sequence shown here is derived from an EMBL/GenBank/DDBJ whole genome shotgun (WGS) entry which is preliminary data.</text>
</comment>
<dbReference type="AlphaFoldDB" id="A0A199W2J6"/>
<dbReference type="STRING" id="4615.A0A199W2J6"/>